<dbReference type="AlphaFoldDB" id="A0A9Q1GNG9"/>
<dbReference type="EMBL" id="JAKOGI010001814">
    <property type="protein sequence ID" value="KAJ8423971.1"/>
    <property type="molecule type" value="Genomic_DNA"/>
</dbReference>
<dbReference type="PANTHER" id="PTHR36897:SF2">
    <property type="entry name" value="OS10G0350800 PROTEIN"/>
    <property type="match status" value="1"/>
</dbReference>
<evidence type="ECO:0000313" key="1">
    <source>
        <dbReference type="EMBL" id="KAJ8423971.1"/>
    </source>
</evidence>
<sequence>MEDILESSRAQNLDLKLQKVGPFFRITATSLDTRKELGRAEGLIRVWFDGKLLHLDSIRLRRETMNMKRSIFGVGLFLGAVAIRHGFDSGCSTAQLLAINDTELYHSKLVKFYSRVGFKAVHEVDGSSLGDLFHMLTWGGRGTRMDANIEDLLIKWCSRFKPTH</sequence>
<dbReference type="PANTHER" id="PTHR36897">
    <property type="entry name" value="OS10G0351100-LIKE PROTEIN"/>
    <property type="match status" value="1"/>
</dbReference>
<gene>
    <name evidence="1" type="ORF">Cgig2_008590</name>
</gene>
<comment type="caution">
    <text evidence="1">The sequence shown here is derived from an EMBL/GenBank/DDBJ whole genome shotgun (WGS) entry which is preliminary data.</text>
</comment>
<proteinExistence type="predicted"/>
<reference evidence="1" key="1">
    <citation type="submission" date="2022-04" db="EMBL/GenBank/DDBJ databases">
        <title>Carnegiea gigantea Genome sequencing and assembly v2.</title>
        <authorList>
            <person name="Copetti D."/>
            <person name="Sanderson M.J."/>
            <person name="Burquez A."/>
            <person name="Wojciechowski M.F."/>
        </authorList>
    </citation>
    <scope>NUCLEOTIDE SEQUENCE</scope>
    <source>
        <strain evidence="1">SGP5-SGP5p</strain>
        <tissue evidence="1">Aerial part</tissue>
    </source>
</reference>
<dbReference type="Proteomes" id="UP001153076">
    <property type="component" value="Unassembled WGS sequence"/>
</dbReference>
<evidence type="ECO:0000313" key="2">
    <source>
        <dbReference type="Proteomes" id="UP001153076"/>
    </source>
</evidence>
<name>A0A9Q1GNG9_9CARY</name>
<accession>A0A9Q1GNG9</accession>
<protein>
    <submittedName>
        <fullName evidence="1">Uncharacterized protein</fullName>
    </submittedName>
</protein>
<dbReference type="OrthoDB" id="445361at2759"/>
<organism evidence="1 2">
    <name type="scientific">Carnegiea gigantea</name>
    <dbReference type="NCBI Taxonomy" id="171969"/>
    <lineage>
        <taxon>Eukaryota</taxon>
        <taxon>Viridiplantae</taxon>
        <taxon>Streptophyta</taxon>
        <taxon>Embryophyta</taxon>
        <taxon>Tracheophyta</taxon>
        <taxon>Spermatophyta</taxon>
        <taxon>Magnoliopsida</taxon>
        <taxon>eudicotyledons</taxon>
        <taxon>Gunneridae</taxon>
        <taxon>Pentapetalae</taxon>
        <taxon>Caryophyllales</taxon>
        <taxon>Cactineae</taxon>
        <taxon>Cactaceae</taxon>
        <taxon>Cactoideae</taxon>
        <taxon>Echinocereeae</taxon>
        <taxon>Carnegiea</taxon>
    </lineage>
</organism>
<keyword evidence="2" id="KW-1185">Reference proteome</keyword>